<feature type="domain" description="DUF4240" evidence="3">
    <location>
        <begin position="2"/>
        <end position="120"/>
    </location>
</feature>
<dbReference type="AlphaFoldDB" id="A0A3N5ZBX2"/>
<accession>A0A3N5ZBX2</accession>
<keyword evidence="5" id="KW-1185">Reference proteome</keyword>
<evidence type="ECO:0000313" key="4">
    <source>
        <dbReference type="EMBL" id="RPJ67218.1"/>
    </source>
</evidence>
<keyword evidence="2" id="KW-0472">Membrane</keyword>
<dbReference type="Gene3D" id="2.40.410.10">
    <property type="entry name" value="putative membrane protein from Corynebacterium diphtheriae superfamily"/>
    <property type="match status" value="1"/>
</dbReference>
<keyword evidence="2" id="KW-0812">Transmembrane</keyword>
<evidence type="ECO:0000313" key="5">
    <source>
        <dbReference type="Proteomes" id="UP000275281"/>
    </source>
</evidence>
<sequence length="440" mass="49587">MTFWEIVELAKTAAGDDRFMRIDKLREQLLKLTAAQVSQFEYTYRKMLVEAYTWDLWGAADVIHGGCSDDGFDYYCDFLISEGQIVFEQALKKPDSIASLKDLGEGGLESYRYVADEVYKELTGRELEVIIDSQTSRPQDPLGEQWDSEDELEERYPDLYKKCISSSVDINQADFDSRKTNSRSDKDFSKANRSENPKKEVGSSGDMHNASRASSATNFAPERLRLLRYQFSDLYDTATTNLFYFAIGLLLSLLLWYVKSAYGIFSLIAGLYFLYKAVAIIKELMRYLPGECFRFKNGLITASIVEEDGPVRLINIAVLSNKGEQEDSIYGVQRREYRNFPCPVKKGEHHACVSVFSDECVSCPGTWESFYSTPVLFGTGNPEKLSACLDAASQSSEKGGANYFDIIERFLGKHSIPEGSTETYVCNAAGDLLEVRDSPV</sequence>
<dbReference type="Proteomes" id="UP000275281">
    <property type="component" value="Unassembled WGS sequence"/>
</dbReference>
<evidence type="ECO:0000256" key="2">
    <source>
        <dbReference type="SAM" id="Phobius"/>
    </source>
</evidence>
<evidence type="ECO:0000256" key="1">
    <source>
        <dbReference type="SAM" id="MobiDB-lite"/>
    </source>
</evidence>
<protein>
    <submittedName>
        <fullName evidence="4">DUF4240 domain-containing protein</fullName>
    </submittedName>
</protein>
<dbReference type="EMBL" id="RPOK01000002">
    <property type="protein sequence ID" value="RPJ67218.1"/>
    <property type="molecule type" value="Genomic_DNA"/>
</dbReference>
<feature type="transmembrane region" description="Helical" evidence="2">
    <location>
        <begin position="234"/>
        <end position="256"/>
    </location>
</feature>
<proteinExistence type="predicted"/>
<dbReference type="Pfam" id="PF14024">
    <property type="entry name" value="DUF4240"/>
    <property type="match status" value="1"/>
</dbReference>
<name>A0A3N5ZBX2_9ALTE</name>
<reference evidence="4 5" key="1">
    <citation type="submission" date="2018-11" db="EMBL/GenBank/DDBJ databases">
        <authorList>
            <person name="Ye M.-Q."/>
            <person name="Du Z.-J."/>
        </authorList>
    </citation>
    <scope>NUCLEOTIDE SEQUENCE [LARGE SCALE GENOMIC DNA]</scope>
    <source>
        <strain evidence="4 5">U0105</strain>
    </source>
</reference>
<feature type="compositionally biased region" description="Basic and acidic residues" evidence="1">
    <location>
        <begin position="175"/>
        <end position="201"/>
    </location>
</feature>
<comment type="caution">
    <text evidence="4">The sequence shown here is derived from an EMBL/GenBank/DDBJ whole genome shotgun (WGS) entry which is preliminary data.</text>
</comment>
<dbReference type="InterPro" id="IPR025334">
    <property type="entry name" value="DUF4240"/>
</dbReference>
<feature type="region of interest" description="Disordered" evidence="1">
    <location>
        <begin position="175"/>
        <end position="215"/>
    </location>
</feature>
<keyword evidence="2" id="KW-1133">Transmembrane helix</keyword>
<evidence type="ECO:0000259" key="3">
    <source>
        <dbReference type="Pfam" id="PF14024"/>
    </source>
</evidence>
<feature type="transmembrane region" description="Helical" evidence="2">
    <location>
        <begin position="262"/>
        <end position="281"/>
    </location>
</feature>
<gene>
    <name evidence="4" type="ORF">DRW07_06695</name>
</gene>
<dbReference type="OrthoDB" id="6200718at2"/>
<dbReference type="RefSeq" id="WP_124027121.1">
    <property type="nucleotide sequence ID" value="NZ_JBHRSN010000015.1"/>
</dbReference>
<organism evidence="4 5">
    <name type="scientific">Alteromonas sediminis</name>
    <dbReference type="NCBI Taxonomy" id="2259342"/>
    <lineage>
        <taxon>Bacteria</taxon>
        <taxon>Pseudomonadati</taxon>
        <taxon>Pseudomonadota</taxon>
        <taxon>Gammaproteobacteria</taxon>
        <taxon>Alteromonadales</taxon>
        <taxon>Alteromonadaceae</taxon>
        <taxon>Alteromonas/Salinimonas group</taxon>
        <taxon>Alteromonas</taxon>
    </lineage>
</organism>
<dbReference type="InterPro" id="IPR023124">
    <property type="entry name" value="DUF3239_dom_sf"/>
</dbReference>